<dbReference type="PANTHER" id="PTHR48100:SF59">
    <property type="entry name" value="ADENOSYLCOBALAMIN_ALPHA-RIBAZOLE PHOSPHATASE"/>
    <property type="match status" value="1"/>
</dbReference>
<organism evidence="1 2">
    <name type="scientific">Streptosporangium saharense</name>
    <dbReference type="NCBI Taxonomy" id="1706840"/>
    <lineage>
        <taxon>Bacteria</taxon>
        <taxon>Bacillati</taxon>
        <taxon>Actinomycetota</taxon>
        <taxon>Actinomycetes</taxon>
        <taxon>Streptosporangiales</taxon>
        <taxon>Streptosporangiaceae</taxon>
        <taxon>Streptosporangium</taxon>
    </lineage>
</organism>
<gene>
    <name evidence="1" type="ORF">FHS44_004499</name>
</gene>
<reference evidence="1 2" key="1">
    <citation type="submission" date="2020-08" db="EMBL/GenBank/DDBJ databases">
        <title>Genomic Encyclopedia of Type Strains, Phase III (KMG-III): the genomes of soil and plant-associated and newly described type strains.</title>
        <authorList>
            <person name="Whitman W."/>
        </authorList>
    </citation>
    <scope>NUCLEOTIDE SEQUENCE [LARGE SCALE GENOMIC DNA]</scope>
    <source>
        <strain evidence="1 2">CECT 8840</strain>
    </source>
</reference>
<name>A0A7W7QPH5_9ACTN</name>
<dbReference type="InterPro" id="IPR029033">
    <property type="entry name" value="His_PPase_superfam"/>
</dbReference>
<dbReference type="SMART" id="SM00855">
    <property type="entry name" value="PGAM"/>
    <property type="match status" value="1"/>
</dbReference>
<dbReference type="Gene3D" id="3.40.50.1240">
    <property type="entry name" value="Phosphoglycerate mutase-like"/>
    <property type="match status" value="1"/>
</dbReference>
<protein>
    <submittedName>
        <fullName evidence="1">Putative phosphoglycerate mutase</fullName>
        <ecNumber evidence="1">5.4.2.12</ecNumber>
    </submittedName>
</protein>
<dbReference type="CDD" id="cd07067">
    <property type="entry name" value="HP_PGM_like"/>
    <property type="match status" value="1"/>
</dbReference>
<comment type="caution">
    <text evidence="1">The sequence shown here is derived from an EMBL/GenBank/DDBJ whole genome shotgun (WGS) entry which is preliminary data.</text>
</comment>
<dbReference type="GO" id="GO:0005737">
    <property type="term" value="C:cytoplasm"/>
    <property type="evidence" value="ECO:0007669"/>
    <property type="project" value="TreeGrafter"/>
</dbReference>
<accession>A0A7W7QPH5</accession>
<dbReference type="InterPro" id="IPR013078">
    <property type="entry name" value="His_Pase_superF_clade-1"/>
</dbReference>
<dbReference type="Proteomes" id="UP000552644">
    <property type="component" value="Unassembled WGS sequence"/>
</dbReference>
<dbReference type="SUPFAM" id="SSF53254">
    <property type="entry name" value="Phosphoglycerate mutase-like"/>
    <property type="match status" value="1"/>
</dbReference>
<sequence length="209" mass="22888">MRTRFLFVRHGDSLHKQEGVTGGPRSCRGLTVAGREQARRLGRRLAAEIAGTGASVYSSVLPRAVETAAAISAVCGLPFSRDSQDCGLCTWHIPPEADGLSNEEFLRRFPAEGGGVHRPFQVGNESWAELVTRVSRTVADLAHRHRGETVIVVGHAETVEVSFNALGLLPAYRSFDLEVSPASVTEWVTDEDPGQWPPPRWTLTRFNET</sequence>
<dbReference type="GO" id="GO:0016791">
    <property type="term" value="F:phosphatase activity"/>
    <property type="evidence" value="ECO:0007669"/>
    <property type="project" value="TreeGrafter"/>
</dbReference>
<dbReference type="EC" id="5.4.2.12" evidence="1"/>
<keyword evidence="1" id="KW-0413">Isomerase</keyword>
<proteinExistence type="predicted"/>
<keyword evidence="2" id="KW-1185">Reference proteome</keyword>
<evidence type="ECO:0000313" key="1">
    <source>
        <dbReference type="EMBL" id="MBB4917391.1"/>
    </source>
</evidence>
<dbReference type="PANTHER" id="PTHR48100">
    <property type="entry name" value="BROAD-SPECIFICITY PHOSPHATASE YOR283W-RELATED"/>
    <property type="match status" value="1"/>
</dbReference>
<dbReference type="RefSeq" id="WP_184717571.1">
    <property type="nucleotide sequence ID" value="NZ_JACHJP010000004.1"/>
</dbReference>
<dbReference type="GO" id="GO:0004619">
    <property type="term" value="F:phosphoglycerate mutase activity"/>
    <property type="evidence" value="ECO:0007669"/>
    <property type="project" value="UniProtKB-EC"/>
</dbReference>
<dbReference type="AlphaFoldDB" id="A0A7W7QPH5"/>
<dbReference type="InterPro" id="IPR050275">
    <property type="entry name" value="PGM_Phosphatase"/>
</dbReference>
<dbReference type="EMBL" id="JACHJP010000004">
    <property type="protein sequence ID" value="MBB4917391.1"/>
    <property type="molecule type" value="Genomic_DNA"/>
</dbReference>
<evidence type="ECO:0000313" key="2">
    <source>
        <dbReference type="Proteomes" id="UP000552644"/>
    </source>
</evidence>
<dbReference type="Pfam" id="PF00300">
    <property type="entry name" value="His_Phos_1"/>
    <property type="match status" value="1"/>
</dbReference>